<protein>
    <submittedName>
        <fullName evidence="1">Phage holin</fullName>
    </submittedName>
</protein>
<accession>A0AAJ4SIN6</accession>
<sequence>MKINWKVRIKQKSFWVAIISAILLFAQQVSGAFDYDITVYTDQITNIVNSVLGVLVLLGVVQDFTTAGISDSEQAQQYNEPK</sequence>
<dbReference type="EMBL" id="RXWV01000023">
    <property type="protein sequence ID" value="RTX73754.1"/>
    <property type="molecule type" value="Genomic_DNA"/>
</dbReference>
<dbReference type="InterPro" id="IPR006485">
    <property type="entry name" value="Phage-like_holin"/>
</dbReference>
<dbReference type="RefSeq" id="WP_126476772.1">
    <property type="nucleotide sequence ID" value="NZ_JALKRT010000001.1"/>
</dbReference>
<evidence type="ECO:0000313" key="1">
    <source>
        <dbReference type="EMBL" id="RTX73754.1"/>
    </source>
</evidence>
<evidence type="ECO:0000313" key="2">
    <source>
        <dbReference type="Proteomes" id="UP000274792"/>
    </source>
</evidence>
<dbReference type="AlphaFoldDB" id="A0AAJ4SIN6"/>
<dbReference type="Proteomes" id="UP000274792">
    <property type="component" value="Unassembled WGS sequence"/>
</dbReference>
<proteinExistence type="predicted"/>
<name>A0AAJ4SIN6_MAMSC</name>
<dbReference type="Pfam" id="PF04531">
    <property type="entry name" value="Phage_holin_1"/>
    <property type="match status" value="1"/>
</dbReference>
<gene>
    <name evidence="1" type="ORF">CD117_03985</name>
</gene>
<organism evidence="1 2">
    <name type="scientific">Mammaliicoccus sciuri</name>
    <name type="common">Staphylococcus sciuri</name>
    <dbReference type="NCBI Taxonomy" id="1296"/>
    <lineage>
        <taxon>Bacteria</taxon>
        <taxon>Bacillati</taxon>
        <taxon>Bacillota</taxon>
        <taxon>Bacilli</taxon>
        <taxon>Bacillales</taxon>
        <taxon>Staphylococcaceae</taxon>
        <taxon>Mammaliicoccus</taxon>
    </lineage>
</organism>
<dbReference type="NCBIfam" id="TIGR01598">
    <property type="entry name" value="holin_phiLC3"/>
    <property type="match status" value="1"/>
</dbReference>
<comment type="caution">
    <text evidence="1">The sequence shown here is derived from an EMBL/GenBank/DDBJ whole genome shotgun (WGS) entry which is preliminary data.</text>
</comment>
<reference evidence="1 2" key="1">
    <citation type="submission" date="2018-10" db="EMBL/GenBank/DDBJ databases">
        <title>A collection Staphylococci species genome sequencing.</title>
        <authorList>
            <person name="Cole K."/>
        </authorList>
    </citation>
    <scope>NUCLEOTIDE SEQUENCE [LARGE SCALE GENOMIC DNA]</scope>
    <source>
        <strain evidence="2">NCTC 12218</strain>
    </source>
</reference>